<evidence type="ECO:0000256" key="4">
    <source>
        <dbReference type="ARBA" id="ARBA00022528"/>
    </source>
</evidence>
<feature type="binding site" evidence="8">
    <location>
        <position position="193"/>
    </location>
    <ligand>
        <name>chlorophyll a</name>
        <dbReference type="ChEBI" id="CHEBI:58416"/>
        <label>1</label>
    </ligand>
</feature>
<dbReference type="GO" id="GO:0009507">
    <property type="term" value="C:chloroplast"/>
    <property type="evidence" value="ECO:0007669"/>
    <property type="project" value="UniProtKB-SubCell"/>
</dbReference>
<dbReference type="GO" id="GO:0030076">
    <property type="term" value="C:light-harvesting complex"/>
    <property type="evidence" value="ECO:0007669"/>
    <property type="project" value="UniProtKB-KW"/>
</dbReference>
<dbReference type="Gene3D" id="1.10.3460.10">
    <property type="entry name" value="Chlorophyll a/b binding protein domain"/>
    <property type="match status" value="1"/>
</dbReference>
<feature type="binding site" evidence="8">
    <location>
        <position position="191"/>
    </location>
    <ligand>
        <name>chlorophyll a</name>
        <dbReference type="ChEBI" id="CHEBI:58416"/>
        <label>1</label>
    </ligand>
</feature>
<dbReference type="GO" id="GO:0016020">
    <property type="term" value="C:membrane"/>
    <property type="evidence" value="ECO:0007669"/>
    <property type="project" value="InterPro"/>
</dbReference>
<dbReference type="GO" id="GO:0016168">
    <property type="term" value="F:chlorophyll binding"/>
    <property type="evidence" value="ECO:0007669"/>
    <property type="project" value="UniProtKB-KW"/>
</dbReference>
<dbReference type="PANTHER" id="PTHR21649">
    <property type="entry name" value="CHLOROPHYLL A/B BINDING PROTEIN"/>
    <property type="match status" value="1"/>
</dbReference>
<evidence type="ECO:0000256" key="6">
    <source>
        <dbReference type="ARBA" id="ARBA00022640"/>
    </source>
</evidence>
<feature type="binding site" evidence="8">
    <location>
        <position position="79"/>
    </location>
    <ligand>
        <name>chlorophyll a</name>
        <dbReference type="ChEBI" id="CHEBI:58416"/>
        <label>1</label>
    </ligand>
</feature>
<feature type="binding site" description="axial binding residue" evidence="8">
    <location>
        <position position="84"/>
    </location>
    <ligand>
        <name>chlorophyll b</name>
        <dbReference type="ChEBI" id="CHEBI:61721"/>
        <label>1</label>
    </ligand>
    <ligandPart>
        <name>Mg</name>
        <dbReference type="ChEBI" id="CHEBI:25107"/>
    </ligandPart>
</feature>
<proteinExistence type="inferred from homology"/>
<dbReference type="EMBL" id="HBGV01010465">
    <property type="protein sequence ID" value="CAD9495011.1"/>
    <property type="molecule type" value="Transcribed_RNA"/>
</dbReference>
<keyword evidence="4" id="KW-0150">Chloroplast</keyword>
<evidence type="ECO:0000313" key="9">
    <source>
        <dbReference type="EMBL" id="CAD9495011.1"/>
    </source>
</evidence>
<keyword evidence="5" id="KW-0602">Photosynthesis</keyword>
<reference evidence="9" key="1">
    <citation type="submission" date="2021-01" db="EMBL/GenBank/DDBJ databases">
        <authorList>
            <person name="Corre E."/>
            <person name="Pelletier E."/>
            <person name="Niang G."/>
            <person name="Scheremetjew M."/>
            <person name="Finn R."/>
            <person name="Kale V."/>
            <person name="Holt S."/>
            <person name="Cochrane G."/>
            <person name="Meng A."/>
            <person name="Brown T."/>
            <person name="Cohen L."/>
        </authorList>
    </citation>
    <scope>NUCLEOTIDE SEQUENCE</scope>
    <source>
        <strain evidence="9">CCMP826</strain>
    </source>
</reference>
<comment type="function">
    <text evidence="1">The light-harvesting complex (LHC) functions as a light receptor, it captures and delivers excitation energy to photosystems with which it is closely associated. Energy is transferred from the carotenoid and chlorophyll C (or B) to chlorophyll A and the photosynthetic reaction centers where it is used to synthesize ATP and reducing power.</text>
</comment>
<feature type="binding site" evidence="8">
    <location>
        <position position="205"/>
    </location>
    <ligand>
        <name>chlorophyll a</name>
        <dbReference type="ChEBI" id="CHEBI:58416"/>
        <label>1</label>
    </ligand>
</feature>
<evidence type="ECO:0000256" key="5">
    <source>
        <dbReference type="ARBA" id="ARBA00022531"/>
    </source>
</evidence>
<feature type="binding site" evidence="8">
    <location>
        <position position="188"/>
    </location>
    <ligand>
        <name>chlorophyll a</name>
        <dbReference type="ChEBI" id="CHEBI:58416"/>
        <label>1</label>
    </ligand>
</feature>
<sequence length="257" mass="28422">MFSSSIIRGATVLKVSESTPRTVSRQALRVQAATTKDVSAVDYAKTLPGVSAPFPDVFDPLGCLNNATVPEVRRWREAELTHGRVSMLAALGIVVGEQLEDFPLFYNFDGRISGPAINQFQQVGQGFWEPLVLVIGICETYRVAVGWASPATNFNQLKDDYDIGNLQFDPLGLCPTDPDELYELKTKELNNGRLAMISVAGFVAQEFVNNTEIFQHLFRYLEEEIILEIDDIELEIGAKTITAVPQIVLEELGKVAQ</sequence>
<dbReference type="GO" id="GO:0009765">
    <property type="term" value="P:photosynthesis, light harvesting"/>
    <property type="evidence" value="ECO:0007669"/>
    <property type="project" value="InterPro"/>
</dbReference>
<accession>A0A7S2MPB9</accession>
<keyword evidence="6" id="KW-0934">Plastid</keyword>
<evidence type="ECO:0000256" key="7">
    <source>
        <dbReference type="ARBA" id="ARBA00023243"/>
    </source>
</evidence>
<evidence type="ECO:0000256" key="1">
    <source>
        <dbReference type="ARBA" id="ARBA00004022"/>
    </source>
</evidence>
<name>A0A7S2MPB9_9STRA</name>
<comment type="subcellular location">
    <subcellularLocation>
        <location evidence="2">Plastid</location>
        <location evidence="2">Chloroplast</location>
    </subcellularLocation>
</comment>
<dbReference type="AlphaFoldDB" id="A0A7S2MPB9"/>
<dbReference type="InterPro" id="IPR001344">
    <property type="entry name" value="Chloro_AB-bd_pln"/>
</dbReference>
<keyword evidence="8" id="KW-0157">Chromophore</keyword>
<dbReference type="InterPro" id="IPR022796">
    <property type="entry name" value="Chloroa_b-bind"/>
</dbReference>
<comment type="similarity">
    <text evidence="3">Belongs to the fucoxanthin chlorophyll protein family.</text>
</comment>
<keyword evidence="7" id="KW-0437">Light-harvesting polypeptide</keyword>
<keyword evidence="8" id="KW-0148">Chlorophyll</keyword>
<gene>
    <name evidence="9" type="ORF">HTAM1171_LOCUS6454</name>
</gene>
<evidence type="ECO:0000256" key="3">
    <source>
        <dbReference type="ARBA" id="ARBA00005933"/>
    </source>
</evidence>
<dbReference type="SUPFAM" id="SSF103511">
    <property type="entry name" value="Chlorophyll a-b binding protein"/>
    <property type="match status" value="1"/>
</dbReference>
<evidence type="ECO:0000256" key="2">
    <source>
        <dbReference type="ARBA" id="ARBA00004229"/>
    </source>
</evidence>
<protein>
    <recommendedName>
        <fullName evidence="10">Chlorophyll a-b binding protein, chloroplastic</fullName>
    </recommendedName>
</protein>
<evidence type="ECO:0008006" key="10">
    <source>
        <dbReference type="Google" id="ProtNLM"/>
    </source>
</evidence>
<evidence type="ECO:0000256" key="8">
    <source>
        <dbReference type="PIRSR" id="PIRSR601344-1"/>
    </source>
</evidence>
<feature type="binding site" description="axial binding residue" evidence="8">
    <location>
        <position position="43"/>
    </location>
    <ligand>
        <name>chlorophyll b</name>
        <dbReference type="ChEBI" id="CHEBI:61721"/>
        <label>1</label>
    </ligand>
    <ligandPart>
        <name>Mg</name>
        <dbReference type="ChEBI" id="CHEBI:25107"/>
    </ligandPart>
</feature>
<feature type="binding site" evidence="8">
    <location>
        <position position="82"/>
    </location>
    <ligand>
        <name>chlorophyll a</name>
        <dbReference type="ChEBI" id="CHEBI:58416"/>
        <label>1</label>
    </ligand>
</feature>
<feature type="binding site" evidence="8">
    <location>
        <position position="187"/>
    </location>
    <ligand>
        <name>chlorophyll a</name>
        <dbReference type="ChEBI" id="CHEBI:58416"/>
        <label>1</label>
    </ligand>
</feature>
<dbReference type="Pfam" id="PF00504">
    <property type="entry name" value="Chloroa_b-bind"/>
    <property type="match status" value="1"/>
</dbReference>
<organism evidence="9">
    <name type="scientific">Helicotheca tamesis</name>
    <dbReference type="NCBI Taxonomy" id="374047"/>
    <lineage>
        <taxon>Eukaryota</taxon>
        <taxon>Sar</taxon>
        <taxon>Stramenopiles</taxon>
        <taxon>Ochrophyta</taxon>
        <taxon>Bacillariophyta</taxon>
        <taxon>Mediophyceae</taxon>
        <taxon>Lithodesmiophycidae</taxon>
        <taxon>Lithodesmiales</taxon>
        <taxon>Lithodesmiaceae</taxon>
        <taxon>Helicotheca</taxon>
    </lineage>
</organism>